<comment type="caution">
    <text evidence="1">The sequence shown here is derived from an EMBL/GenBank/DDBJ whole genome shotgun (WGS) entry which is preliminary data.</text>
</comment>
<dbReference type="Proteomes" id="UP001233172">
    <property type="component" value="Unassembled WGS sequence"/>
</dbReference>
<reference evidence="1" key="1">
    <citation type="journal article" date="2023" name="PLoS Negl. Trop. Dis.">
        <title>A genome sequence for Biomphalaria pfeifferi, the major vector snail for the human-infecting parasite Schistosoma mansoni.</title>
        <authorList>
            <person name="Bu L."/>
            <person name="Lu L."/>
            <person name="Laidemitt M.R."/>
            <person name="Zhang S.M."/>
            <person name="Mutuku M."/>
            <person name="Mkoji G."/>
            <person name="Steinauer M."/>
            <person name="Loker E.S."/>
        </authorList>
    </citation>
    <scope>NUCLEOTIDE SEQUENCE</scope>
    <source>
        <strain evidence="1">KasaAsao</strain>
    </source>
</reference>
<proteinExistence type="predicted"/>
<reference evidence="1" key="2">
    <citation type="submission" date="2023-04" db="EMBL/GenBank/DDBJ databases">
        <authorList>
            <person name="Bu L."/>
            <person name="Lu L."/>
            <person name="Laidemitt M.R."/>
            <person name="Zhang S.M."/>
            <person name="Mutuku M."/>
            <person name="Mkoji G."/>
            <person name="Steinauer M."/>
            <person name="Loker E.S."/>
        </authorList>
    </citation>
    <scope>NUCLEOTIDE SEQUENCE</scope>
    <source>
        <strain evidence="1">KasaAsao</strain>
        <tissue evidence="1">Whole Snail</tissue>
    </source>
</reference>
<name>A0AAD8C667_BIOPF</name>
<evidence type="ECO:0000313" key="1">
    <source>
        <dbReference type="EMBL" id="KAK0067169.1"/>
    </source>
</evidence>
<keyword evidence="2" id="KW-1185">Reference proteome</keyword>
<gene>
    <name evidence="1" type="ORF">Bpfe_003267</name>
</gene>
<sequence length="121" mass="14028">QPKFRFMGCGISRFDAQEIPHTWSSRNILCQSESALARSSPTLAVRSVDFPTLHNAGHYASAAAKDWTNAKSEQLQQKRERELRKLINRQTEERTLLEARHHDELEQLILRLDLKEKLAMM</sequence>
<organism evidence="1 2">
    <name type="scientific">Biomphalaria pfeifferi</name>
    <name type="common">Bloodfluke planorb</name>
    <name type="synonym">Freshwater snail</name>
    <dbReference type="NCBI Taxonomy" id="112525"/>
    <lineage>
        <taxon>Eukaryota</taxon>
        <taxon>Metazoa</taxon>
        <taxon>Spiralia</taxon>
        <taxon>Lophotrochozoa</taxon>
        <taxon>Mollusca</taxon>
        <taxon>Gastropoda</taxon>
        <taxon>Heterobranchia</taxon>
        <taxon>Euthyneura</taxon>
        <taxon>Panpulmonata</taxon>
        <taxon>Hygrophila</taxon>
        <taxon>Lymnaeoidea</taxon>
        <taxon>Planorbidae</taxon>
        <taxon>Biomphalaria</taxon>
    </lineage>
</organism>
<dbReference type="EMBL" id="JASAOG010000008">
    <property type="protein sequence ID" value="KAK0067169.1"/>
    <property type="molecule type" value="Genomic_DNA"/>
</dbReference>
<protein>
    <submittedName>
        <fullName evidence="1">Uncharacterized protein</fullName>
    </submittedName>
</protein>
<accession>A0AAD8C667</accession>
<feature type="non-terminal residue" evidence="1">
    <location>
        <position position="121"/>
    </location>
</feature>
<dbReference type="AlphaFoldDB" id="A0AAD8C667"/>
<evidence type="ECO:0000313" key="2">
    <source>
        <dbReference type="Proteomes" id="UP001233172"/>
    </source>
</evidence>